<organism evidence="1 2">
    <name type="scientific">Anopheles christyi</name>
    <dbReference type="NCBI Taxonomy" id="43041"/>
    <lineage>
        <taxon>Eukaryota</taxon>
        <taxon>Metazoa</taxon>
        <taxon>Ecdysozoa</taxon>
        <taxon>Arthropoda</taxon>
        <taxon>Hexapoda</taxon>
        <taxon>Insecta</taxon>
        <taxon>Pterygota</taxon>
        <taxon>Neoptera</taxon>
        <taxon>Endopterygota</taxon>
        <taxon>Diptera</taxon>
        <taxon>Nematocera</taxon>
        <taxon>Culicoidea</taxon>
        <taxon>Culicidae</taxon>
        <taxon>Anophelinae</taxon>
        <taxon>Anopheles</taxon>
    </lineage>
</organism>
<dbReference type="VEuPathDB" id="VectorBase:ACHR009012"/>
<proteinExistence type="predicted"/>
<reference evidence="2" key="1">
    <citation type="submission" date="2013-03" db="EMBL/GenBank/DDBJ databases">
        <title>The Genome Sequence of Anopheles christyi ACHKN1017.</title>
        <authorList>
            <consortium name="The Broad Institute Genomics Platform"/>
            <person name="Neafsey D.E."/>
            <person name="Besansky N."/>
            <person name="Walker B."/>
            <person name="Young S.K."/>
            <person name="Zeng Q."/>
            <person name="Gargeya S."/>
            <person name="Fitzgerald M."/>
            <person name="Haas B."/>
            <person name="Abouelleil A."/>
            <person name="Allen A.W."/>
            <person name="Alvarado L."/>
            <person name="Arachchi H.M."/>
            <person name="Berlin A.M."/>
            <person name="Chapman S.B."/>
            <person name="Gainer-Dewar J."/>
            <person name="Goldberg J."/>
            <person name="Griggs A."/>
            <person name="Gujja S."/>
            <person name="Hansen M."/>
            <person name="Howarth C."/>
            <person name="Imamovic A."/>
            <person name="Ireland A."/>
            <person name="Larimer J."/>
            <person name="McCowan C."/>
            <person name="Murphy C."/>
            <person name="Pearson M."/>
            <person name="Poon T.W."/>
            <person name="Priest M."/>
            <person name="Roberts A."/>
            <person name="Saif S."/>
            <person name="Shea T."/>
            <person name="Sisk P."/>
            <person name="Sykes S."/>
            <person name="Wortman J."/>
            <person name="Nusbaum C."/>
            <person name="Birren B."/>
        </authorList>
    </citation>
    <scope>NUCLEOTIDE SEQUENCE [LARGE SCALE GENOMIC DNA]</scope>
    <source>
        <strain evidence="2">ACHKN1017</strain>
    </source>
</reference>
<evidence type="ECO:0008006" key="3">
    <source>
        <dbReference type="Google" id="ProtNLM"/>
    </source>
</evidence>
<dbReference type="AlphaFoldDB" id="A0A182KE25"/>
<dbReference type="Proteomes" id="UP000075881">
    <property type="component" value="Unassembled WGS sequence"/>
</dbReference>
<keyword evidence="2" id="KW-1185">Reference proteome</keyword>
<evidence type="ECO:0000313" key="1">
    <source>
        <dbReference type="EnsemblMetazoa" id="ACHR009012-PA"/>
    </source>
</evidence>
<accession>A0A182KE25</accession>
<evidence type="ECO:0000313" key="2">
    <source>
        <dbReference type="Proteomes" id="UP000075881"/>
    </source>
</evidence>
<reference evidence="1" key="2">
    <citation type="submission" date="2020-05" db="UniProtKB">
        <authorList>
            <consortium name="EnsemblMetazoa"/>
        </authorList>
    </citation>
    <scope>IDENTIFICATION</scope>
    <source>
        <strain evidence="1">ACHKN1017</strain>
    </source>
</reference>
<dbReference type="PANTHER" id="PTHR47331:SF5">
    <property type="entry name" value="RIBONUCLEASE H"/>
    <property type="match status" value="1"/>
</dbReference>
<dbReference type="EnsemblMetazoa" id="ACHR009012-RA">
    <property type="protein sequence ID" value="ACHR009012-PA"/>
    <property type="gene ID" value="ACHR009012"/>
</dbReference>
<name>A0A182KE25_9DIPT</name>
<protein>
    <recommendedName>
        <fullName evidence="3">Peptidase aspartic putative domain-containing protein</fullName>
    </recommendedName>
</protein>
<dbReference type="PANTHER" id="PTHR47331">
    <property type="entry name" value="PHD-TYPE DOMAIN-CONTAINING PROTEIN"/>
    <property type="match status" value="1"/>
</dbReference>
<sequence length="200" mass="22088">MAVTWKRSVGEMGVMECTNLCCMRKMWLRGRPYHLKGIVSLTVVLYGSNKTVRTFAFIDKGSSSPFVDQSLIEDLQVEGIPSPICLKWTGNTTRNEAVGHTLRDSSLPIRSVSSKQLTERYSHLRGIPFSTYHNQAPRILIGTNNSGLGKPLKTKEGKNAEPTALKTRLGLTVYGPCSNFSRSADNIAFTYANVKTSNEA</sequence>